<keyword evidence="2" id="KW-1185">Reference proteome</keyword>
<dbReference type="InterPro" id="IPR029309">
    <property type="entry name" value="CaRF"/>
</dbReference>
<dbReference type="PANTHER" id="PTHR47456">
    <property type="entry name" value="PHD-TYPE DOMAIN-CONTAINING PROTEIN"/>
    <property type="match status" value="1"/>
</dbReference>
<feature type="region of interest" description="Disordered" evidence="1">
    <location>
        <begin position="802"/>
        <end position="855"/>
    </location>
</feature>
<sequence>MSTYQVRSLEEADLIVKQHEKKTKTSYALLRSTKNFGCVEIPACSNEEQEVRFETVGVPYCGVPFFVAGLKILQCQSYKEKGARANSRKKEIKIELPGSCASVINSPMEQASPQDALNRSLAMPARKKKKLAGGRALRASCTATVILKEVIYYPEFQLLEHSRNNRLGVARQLKEVLRNRSPIQKDRIIYVTVPSHSDHFGHPVGQISNKKIYLKNDYYGPIENGTPTQSSHNSATSPSKRLYYPVKEEKVGVISNDLILGLPQSCYDEPVKVNTVATQAAANCTEKMLSSKAKEVRDMLQSIMAFTYKCADLDIFERLHLDLLAVKQRYLERSKLGKKRLGSQEHLVLSDASKPGQQQLQQQTVAVQPHPQIVLLKQAKSNQQQPIIQQQLVPRLVTGPRPIRLKGQQPQQSILQVQQMDTDSTTLSITINPVAAVGTSSSIVPLSGAALSGIQSATSSAAGLSSDTLGSPAFASIAGSTLHAMPIASLPTVSIAASVTSNVAPTPITTLPSFPTVVVPSAALQPSNVTLAIPAGSFSTLPGTLPAFSDGSTFPTRSIASAASISLGSISTLQTGVLPPLQCSASSLPSLVGPVFGDILMAPAVTISASSNSTSYSALSSASHPVPAQRMLTSVSTNRSYMSNTSLKNASVYSVNVSRNSVTSAGTMLVSPSPSLAAGTIIPSCSVAYITGPASKSTCSSPHFASIASSDMSLCTSGDGSSFSSNAGGVTSTWTVAAPVLRDVNSACNVSSTCNSSIKLHSDAASKKSSFAPVTSETMDRDGYVHEQHMQASLASEEHRDEIMHTSAALSSPSSSTPATTGTCERISASDIKNLPDKSSGTSASTPSDASNNQETSIFIEAMEAILNSHM</sequence>
<dbReference type="Pfam" id="PF15299">
    <property type="entry name" value="ALS2CR8"/>
    <property type="match status" value="1"/>
</dbReference>
<gene>
    <name evidence="3" type="primary">LOC108678752</name>
</gene>
<dbReference type="OrthoDB" id="8907856at2759"/>
<protein>
    <submittedName>
        <fullName evidence="3">Uncharacterized protein LOC108678752</fullName>
    </submittedName>
</protein>
<evidence type="ECO:0000313" key="3">
    <source>
        <dbReference type="RefSeq" id="XP_018022707.1"/>
    </source>
</evidence>
<organism evidence="2 3">
    <name type="scientific">Hyalella azteca</name>
    <name type="common">Amphipod</name>
    <dbReference type="NCBI Taxonomy" id="294128"/>
    <lineage>
        <taxon>Eukaryota</taxon>
        <taxon>Metazoa</taxon>
        <taxon>Ecdysozoa</taxon>
        <taxon>Arthropoda</taxon>
        <taxon>Crustacea</taxon>
        <taxon>Multicrustacea</taxon>
        <taxon>Malacostraca</taxon>
        <taxon>Eumalacostraca</taxon>
        <taxon>Peracarida</taxon>
        <taxon>Amphipoda</taxon>
        <taxon>Senticaudata</taxon>
        <taxon>Talitrida</taxon>
        <taxon>Talitroidea</taxon>
        <taxon>Hyalellidae</taxon>
        <taxon>Hyalella</taxon>
    </lineage>
</organism>
<dbReference type="Proteomes" id="UP000694843">
    <property type="component" value="Unplaced"/>
</dbReference>
<evidence type="ECO:0000313" key="2">
    <source>
        <dbReference type="Proteomes" id="UP000694843"/>
    </source>
</evidence>
<dbReference type="GeneID" id="108678752"/>
<accession>A0A8B7PAB2</accession>
<dbReference type="GO" id="GO:0003700">
    <property type="term" value="F:DNA-binding transcription factor activity"/>
    <property type="evidence" value="ECO:0007669"/>
    <property type="project" value="InterPro"/>
</dbReference>
<feature type="compositionally biased region" description="Polar residues" evidence="1">
    <location>
        <begin position="837"/>
        <end position="855"/>
    </location>
</feature>
<feature type="compositionally biased region" description="Low complexity" evidence="1">
    <location>
        <begin position="806"/>
        <end position="821"/>
    </location>
</feature>
<proteinExistence type="predicted"/>
<dbReference type="AlphaFoldDB" id="A0A8B7PAB2"/>
<reference evidence="3" key="1">
    <citation type="submission" date="2025-08" db="UniProtKB">
        <authorList>
            <consortium name="RefSeq"/>
        </authorList>
    </citation>
    <scope>IDENTIFICATION</scope>
    <source>
        <tissue evidence="3">Whole organism</tissue>
    </source>
</reference>
<dbReference type="KEGG" id="hazt:108678752"/>
<evidence type="ECO:0000256" key="1">
    <source>
        <dbReference type="SAM" id="MobiDB-lite"/>
    </source>
</evidence>
<name>A0A8B7PAB2_HYAAZ</name>
<dbReference type="RefSeq" id="XP_018022707.1">
    <property type="nucleotide sequence ID" value="XM_018167218.2"/>
</dbReference>
<dbReference type="PANTHER" id="PTHR47456:SF1">
    <property type="entry name" value="PHD-TYPE DOMAIN-CONTAINING PROTEIN"/>
    <property type="match status" value="1"/>
</dbReference>